<feature type="binding site" evidence="8">
    <location>
        <position position="78"/>
    </location>
    <ligand>
        <name>Mg(2+)</name>
        <dbReference type="ChEBI" id="CHEBI:18420"/>
        <label>1</label>
        <note>catalytic</note>
    </ligand>
</feature>
<evidence type="ECO:0000256" key="2">
    <source>
        <dbReference type="ARBA" id="ARBA00001946"/>
    </source>
</evidence>
<dbReference type="InterPro" id="IPR020583">
    <property type="entry name" value="Inositol_monoP_metal-BS"/>
</dbReference>
<feature type="binding site" evidence="8">
    <location>
        <position position="225"/>
    </location>
    <ligand>
        <name>Mg(2+)</name>
        <dbReference type="ChEBI" id="CHEBI:18420"/>
        <label>1</label>
        <note>catalytic</note>
    </ligand>
</feature>
<dbReference type="EC" id="3.1.3.25" evidence="9"/>
<evidence type="ECO:0000256" key="7">
    <source>
        <dbReference type="ARBA" id="ARBA00063608"/>
    </source>
</evidence>
<dbReference type="Gene3D" id="3.30.540.10">
    <property type="entry name" value="Fructose-1,6-Bisphosphatase, subunit A, domain 1"/>
    <property type="match status" value="1"/>
</dbReference>
<dbReference type="PANTHER" id="PTHR20854:SF4">
    <property type="entry name" value="INOSITOL-1-MONOPHOSPHATASE-RELATED"/>
    <property type="match status" value="1"/>
</dbReference>
<dbReference type="PANTHER" id="PTHR20854">
    <property type="entry name" value="INOSITOL MONOPHOSPHATASE"/>
    <property type="match status" value="1"/>
</dbReference>
<keyword evidence="4 8" id="KW-0479">Metal-binding</keyword>
<feature type="binding site" evidence="8">
    <location>
        <position position="97"/>
    </location>
    <ligand>
        <name>Mg(2+)</name>
        <dbReference type="ChEBI" id="CHEBI:18420"/>
        <label>1</label>
        <note>catalytic</note>
    </ligand>
</feature>
<feature type="binding site" evidence="8">
    <location>
        <position position="100"/>
    </location>
    <ligand>
        <name>Mg(2+)</name>
        <dbReference type="ChEBI" id="CHEBI:18420"/>
        <label>1</label>
        <note>catalytic</note>
    </ligand>
</feature>
<evidence type="ECO:0000256" key="5">
    <source>
        <dbReference type="ARBA" id="ARBA00022801"/>
    </source>
</evidence>
<protein>
    <recommendedName>
        <fullName evidence="9">Inositol-1-monophosphatase</fullName>
        <ecNumber evidence="9">3.1.3.25</ecNumber>
    </recommendedName>
</protein>
<reference evidence="10 11" key="1">
    <citation type="submission" date="2016-11" db="EMBL/GenBank/DDBJ databases">
        <authorList>
            <person name="Varghese N."/>
            <person name="Submissions S."/>
        </authorList>
    </citation>
    <scope>NUCLEOTIDE SEQUENCE [LARGE SCALE GENOMIC DNA]</scope>
    <source>
        <strain evidence="10 11">NFR18</strain>
    </source>
</reference>
<dbReference type="GO" id="GO:0006020">
    <property type="term" value="P:inositol metabolic process"/>
    <property type="evidence" value="ECO:0007669"/>
    <property type="project" value="TreeGrafter"/>
</dbReference>
<comment type="similarity">
    <text evidence="3 9">Belongs to the inositol monophosphatase superfamily.</text>
</comment>
<evidence type="ECO:0000256" key="6">
    <source>
        <dbReference type="ARBA" id="ARBA00022842"/>
    </source>
</evidence>
<evidence type="ECO:0000256" key="9">
    <source>
        <dbReference type="RuleBase" id="RU364068"/>
    </source>
</evidence>
<evidence type="ECO:0000313" key="10">
    <source>
        <dbReference type="EMBL" id="SFY21462.1"/>
    </source>
</evidence>
<dbReference type="FunFam" id="3.30.540.10:FF:000013">
    <property type="entry name" value="Inositol-1-monophosphatase"/>
    <property type="match status" value="1"/>
</dbReference>
<dbReference type="GO" id="GO:0007165">
    <property type="term" value="P:signal transduction"/>
    <property type="evidence" value="ECO:0007669"/>
    <property type="project" value="TreeGrafter"/>
</dbReference>
<gene>
    <name evidence="10" type="ORF">SAMN03097694_5174</name>
</gene>
<dbReference type="CDD" id="cd01639">
    <property type="entry name" value="IMPase"/>
    <property type="match status" value="1"/>
</dbReference>
<dbReference type="EMBL" id="FPKH01000007">
    <property type="protein sequence ID" value="SFY21462.1"/>
    <property type="molecule type" value="Genomic_DNA"/>
</dbReference>
<evidence type="ECO:0000256" key="8">
    <source>
        <dbReference type="PIRSR" id="PIRSR600760-2"/>
    </source>
</evidence>
<comment type="subunit">
    <text evidence="7">Homodimer. The rRNA transcription and antitermination complex (rrnTAC) consists of RNA polymerase (RNAP), NusA, NusB, NusE (rpsJ), NusG, SubB, ribosomal protein S4, DNA and precursor rRNA; S4 is more flexible than other subunits.</text>
</comment>
<accession>A0A031GDE6</accession>
<keyword evidence="5 9" id="KW-0378">Hydrolase</keyword>
<feature type="binding site" evidence="8">
    <location>
        <position position="99"/>
    </location>
    <ligand>
        <name>Mg(2+)</name>
        <dbReference type="ChEBI" id="CHEBI:18420"/>
        <label>1</label>
        <note>catalytic</note>
    </ligand>
</feature>
<comment type="cofactor">
    <cofactor evidence="2 8 9">
        <name>Mg(2+)</name>
        <dbReference type="ChEBI" id="CHEBI:18420"/>
    </cofactor>
</comment>
<organism evidence="10 11">
    <name type="scientific">Janthinobacterium lividum</name>
    <dbReference type="NCBI Taxonomy" id="29581"/>
    <lineage>
        <taxon>Bacteria</taxon>
        <taxon>Pseudomonadati</taxon>
        <taxon>Pseudomonadota</taxon>
        <taxon>Betaproteobacteria</taxon>
        <taxon>Burkholderiales</taxon>
        <taxon>Oxalobacteraceae</taxon>
        <taxon>Janthinobacterium</taxon>
    </lineage>
</organism>
<evidence type="ECO:0000256" key="1">
    <source>
        <dbReference type="ARBA" id="ARBA00001033"/>
    </source>
</evidence>
<dbReference type="GO" id="GO:0046872">
    <property type="term" value="F:metal ion binding"/>
    <property type="evidence" value="ECO:0007669"/>
    <property type="project" value="UniProtKB-KW"/>
</dbReference>
<sequence length="274" mass="29723">MGGRVLLTEAHMHPMLNTAIKAARRGAAVINRASFDLDRVVVTEKQHNDFVTDVDQAAEQAIIEVLSKAYPDHAFLAEESGASANSHDENEYQWIIDPLDGTTNFIHGFPQYCISIALAHRGVVTQAVIYDPVRNDLFTATKGAGAYLNEKRIRVTKLDRISNALLGTGYVAGSARALDEYLKMYAIMGERSQGVRRAGSAALDLAYVACGRLDGFYEKGLKPWDIAAGALMITESGGIVGEFSGESDYLYKGDVIAASPKIFGQMITLLTPFA</sequence>
<comment type="catalytic activity">
    <reaction evidence="1 9">
        <text>a myo-inositol phosphate + H2O = myo-inositol + phosphate</text>
        <dbReference type="Rhea" id="RHEA:24056"/>
        <dbReference type="ChEBI" id="CHEBI:15377"/>
        <dbReference type="ChEBI" id="CHEBI:17268"/>
        <dbReference type="ChEBI" id="CHEBI:43474"/>
        <dbReference type="ChEBI" id="CHEBI:84139"/>
        <dbReference type="EC" id="3.1.3.25"/>
    </reaction>
</comment>
<name>A0A031GDE6_9BURK</name>
<dbReference type="Gene3D" id="3.40.190.80">
    <property type="match status" value="1"/>
</dbReference>
<evidence type="ECO:0000256" key="4">
    <source>
        <dbReference type="ARBA" id="ARBA00022723"/>
    </source>
</evidence>
<evidence type="ECO:0000256" key="3">
    <source>
        <dbReference type="ARBA" id="ARBA00009759"/>
    </source>
</evidence>
<dbReference type="GO" id="GO:0046854">
    <property type="term" value="P:phosphatidylinositol phosphate biosynthetic process"/>
    <property type="evidence" value="ECO:0007669"/>
    <property type="project" value="InterPro"/>
</dbReference>
<dbReference type="Pfam" id="PF00459">
    <property type="entry name" value="Inositol_P"/>
    <property type="match status" value="1"/>
</dbReference>
<dbReference type="InterPro" id="IPR033942">
    <property type="entry name" value="IMPase"/>
</dbReference>
<dbReference type="AlphaFoldDB" id="A0A031GDE6"/>
<dbReference type="PRINTS" id="PR01959">
    <property type="entry name" value="SBIMPHPHTASE"/>
</dbReference>
<comment type="caution">
    <text evidence="10">The sequence shown here is derived from an EMBL/GenBank/DDBJ whole genome shotgun (WGS) entry which is preliminary data.</text>
</comment>
<dbReference type="GO" id="GO:0008934">
    <property type="term" value="F:inositol monophosphate 1-phosphatase activity"/>
    <property type="evidence" value="ECO:0007669"/>
    <property type="project" value="InterPro"/>
</dbReference>
<proteinExistence type="inferred from homology"/>
<dbReference type="PROSITE" id="PS00629">
    <property type="entry name" value="IMP_1"/>
    <property type="match status" value="1"/>
</dbReference>
<dbReference type="InterPro" id="IPR000760">
    <property type="entry name" value="Inositol_monophosphatase-like"/>
</dbReference>
<dbReference type="InterPro" id="IPR022337">
    <property type="entry name" value="Inositol_monophosphatase_SuhB"/>
</dbReference>
<evidence type="ECO:0000313" key="11">
    <source>
        <dbReference type="Proteomes" id="UP000182489"/>
    </source>
</evidence>
<keyword evidence="6 8" id="KW-0460">Magnesium</keyword>
<dbReference type="Proteomes" id="UP000182489">
    <property type="component" value="Unassembled WGS sequence"/>
</dbReference>
<dbReference type="SUPFAM" id="SSF56655">
    <property type="entry name" value="Carbohydrate phosphatase"/>
    <property type="match status" value="1"/>
</dbReference>
<dbReference type="PROSITE" id="PS00630">
    <property type="entry name" value="IMP_2"/>
    <property type="match status" value="1"/>
</dbReference>
<dbReference type="PRINTS" id="PR00377">
    <property type="entry name" value="IMPHPHTASES"/>
</dbReference>
<dbReference type="InterPro" id="IPR020550">
    <property type="entry name" value="Inositol_monophosphatase_CS"/>
</dbReference>